<dbReference type="Proteomes" id="UP001165960">
    <property type="component" value="Unassembled WGS sequence"/>
</dbReference>
<keyword evidence="2" id="KW-1185">Reference proteome</keyword>
<comment type="caution">
    <text evidence="1">The sequence shown here is derived from an EMBL/GenBank/DDBJ whole genome shotgun (WGS) entry which is preliminary data.</text>
</comment>
<dbReference type="EMBL" id="QTSX02004386">
    <property type="protein sequence ID" value="KAJ9065049.1"/>
    <property type="molecule type" value="Genomic_DNA"/>
</dbReference>
<name>A0ACC2SRN3_9FUNG</name>
<accession>A0ACC2SRN3</accession>
<proteinExistence type="predicted"/>
<gene>
    <name evidence="1" type="ORF">DSO57_1023789</name>
</gene>
<evidence type="ECO:0000313" key="1">
    <source>
        <dbReference type="EMBL" id="KAJ9065049.1"/>
    </source>
</evidence>
<protein>
    <submittedName>
        <fullName evidence="1">Uncharacterized protein</fullName>
    </submittedName>
</protein>
<sequence>MEGLDSDMKSTRDSEKENSPEKTYDNLVPDRVLIRDRFSGEWLFPSLVYYVFEGEDIPTSIPKDASILTELGHNSKEIKSLSSFSPHFLAYDATFLSPLSSKEEDGLVPEEAISKTLSTLVIDGAYSNTLRFTSTEKPVNQLLVDYQEGKASLAEAIDNLETSFSHRNRTLQSILDLEASDYQKVDSNHS</sequence>
<organism evidence="1 2">
    <name type="scientific">Entomophthora muscae</name>
    <dbReference type="NCBI Taxonomy" id="34485"/>
    <lineage>
        <taxon>Eukaryota</taxon>
        <taxon>Fungi</taxon>
        <taxon>Fungi incertae sedis</taxon>
        <taxon>Zoopagomycota</taxon>
        <taxon>Entomophthoromycotina</taxon>
        <taxon>Entomophthoromycetes</taxon>
        <taxon>Entomophthorales</taxon>
        <taxon>Entomophthoraceae</taxon>
        <taxon>Entomophthora</taxon>
    </lineage>
</organism>
<reference evidence="1" key="1">
    <citation type="submission" date="2022-04" db="EMBL/GenBank/DDBJ databases">
        <title>Genome of the entomopathogenic fungus Entomophthora muscae.</title>
        <authorList>
            <person name="Elya C."/>
            <person name="Lovett B.R."/>
            <person name="Lee E."/>
            <person name="Macias A.M."/>
            <person name="Hajek A.E."/>
            <person name="De Bivort B.L."/>
            <person name="Kasson M.T."/>
            <person name="De Fine Licht H.H."/>
            <person name="Stajich J.E."/>
        </authorList>
    </citation>
    <scope>NUCLEOTIDE SEQUENCE</scope>
    <source>
        <strain evidence="1">Berkeley</strain>
    </source>
</reference>
<evidence type="ECO:0000313" key="2">
    <source>
        <dbReference type="Proteomes" id="UP001165960"/>
    </source>
</evidence>